<keyword evidence="1" id="KW-0472">Membrane</keyword>
<accession>A0ABQ4KK11</accession>
<keyword evidence="1" id="KW-0812">Transmembrane</keyword>
<keyword evidence="1" id="KW-1133">Transmembrane helix</keyword>
<feature type="transmembrane region" description="Helical" evidence="1">
    <location>
        <begin position="45"/>
        <end position="69"/>
    </location>
</feature>
<protein>
    <recommendedName>
        <fullName evidence="4">DUF1795 domain-containing protein</fullName>
    </recommendedName>
</protein>
<reference evidence="2 3" key="1">
    <citation type="submission" date="2021-03" db="EMBL/GenBank/DDBJ databases">
        <title>Antimicrobial resistance genes in bacteria isolated from Japanese honey, and their potential for conferring macrolide and lincosamide resistance in the American foulbrood pathogen Paenibacillus larvae.</title>
        <authorList>
            <person name="Okamoto M."/>
            <person name="Kumagai M."/>
            <person name="Kanamori H."/>
            <person name="Takamatsu D."/>
        </authorList>
    </citation>
    <scope>NUCLEOTIDE SEQUENCE [LARGE SCALE GENOMIC DNA]</scope>
    <source>
        <strain evidence="2 3">J8TS2</strain>
    </source>
</reference>
<comment type="caution">
    <text evidence="2">The sequence shown here is derived from an EMBL/GenBank/DDBJ whole genome shotgun (WGS) entry which is preliminary data.</text>
</comment>
<keyword evidence="3" id="KW-1185">Reference proteome</keyword>
<evidence type="ECO:0000313" key="3">
    <source>
        <dbReference type="Proteomes" id="UP000679950"/>
    </source>
</evidence>
<sequence length="277" mass="31909">MVEGSMNKKWYEQTWVIVLFLIFFWPVGLFLMWRFADWKKAVKTIVTVVISAYFVICIIIGIVMMAFIFNAFSEQSSLSNADPIGIEDELDQDDIGSILDEETEWDLDEEADDTEEVASDDHADSAEGFSRLEDLTLHFDDRDWQVGFEDEQPGVMMREYVVDGESVEAWTELVTAQFFPDLQGIDSAEFVDLMKESMEGDATGKLEWNVFNEKEDGLMYEFILTEDELYGDQHEVARVIEADDGLFILHYAIMEAPMSDEHHKQWVDRLGKATVKN</sequence>
<evidence type="ECO:0008006" key="4">
    <source>
        <dbReference type="Google" id="ProtNLM"/>
    </source>
</evidence>
<gene>
    <name evidence="2" type="ORF">J8TS2_26130</name>
</gene>
<dbReference type="RefSeq" id="WP_212966541.1">
    <property type="nucleotide sequence ID" value="NZ_BORB01000021.1"/>
</dbReference>
<organism evidence="2 3">
    <name type="scientific">Lederbergia ruris</name>
    <dbReference type="NCBI Taxonomy" id="217495"/>
    <lineage>
        <taxon>Bacteria</taxon>
        <taxon>Bacillati</taxon>
        <taxon>Bacillota</taxon>
        <taxon>Bacilli</taxon>
        <taxon>Bacillales</taxon>
        <taxon>Bacillaceae</taxon>
        <taxon>Lederbergia</taxon>
    </lineage>
</organism>
<name>A0ABQ4KK11_9BACI</name>
<dbReference type="EMBL" id="BORB01000021">
    <property type="protein sequence ID" value="GIN58294.1"/>
    <property type="molecule type" value="Genomic_DNA"/>
</dbReference>
<dbReference type="Proteomes" id="UP000679950">
    <property type="component" value="Unassembled WGS sequence"/>
</dbReference>
<evidence type="ECO:0000256" key="1">
    <source>
        <dbReference type="SAM" id="Phobius"/>
    </source>
</evidence>
<evidence type="ECO:0000313" key="2">
    <source>
        <dbReference type="EMBL" id="GIN58294.1"/>
    </source>
</evidence>
<feature type="transmembrane region" description="Helical" evidence="1">
    <location>
        <begin position="15"/>
        <end position="33"/>
    </location>
</feature>
<proteinExistence type="predicted"/>